<evidence type="ECO:0000313" key="2">
    <source>
        <dbReference type="EMBL" id="SPQ00614.1"/>
    </source>
</evidence>
<dbReference type="OrthoDB" id="5393172at2"/>
<name>A0A2U3QGQ7_9BACT</name>
<dbReference type="PANTHER" id="PTHR39425">
    <property type="entry name" value="LIPOPROTEIN CYTOCHROME C"/>
    <property type="match status" value="1"/>
</dbReference>
<protein>
    <recommendedName>
        <fullName evidence="1">Cytochrome c7-like domain-containing protein</fullName>
    </recommendedName>
</protein>
<dbReference type="InterPro" id="IPR029467">
    <property type="entry name" value="Cyt_c7-like"/>
</dbReference>
<reference evidence="3" key="1">
    <citation type="submission" date="2018-03" db="EMBL/GenBank/DDBJ databases">
        <authorList>
            <person name="Zecchin S."/>
        </authorList>
    </citation>
    <scope>NUCLEOTIDE SEQUENCE [LARGE SCALE GENOMIC DNA]</scope>
</reference>
<evidence type="ECO:0000259" key="1">
    <source>
        <dbReference type="Pfam" id="PF14522"/>
    </source>
</evidence>
<dbReference type="AlphaFoldDB" id="A0A2U3QGQ7"/>
<gene>
    <name evidence="2" type="ORF">NBG4_30008</name>
</gene>
<dbReference type="InterPro" id="IPR026352">
    <property type="entry name" value="Nanowire_3heme"/>
</dbReference>
<dbReference type="PANTHER" id="PTHR39425:SF1">
    <property type="entry name" value="CYTOCHROME C7-LIKE DOMAIN-CONTAINING PROTEIN"/>
    <property type="match status" value="1"/>
</dbReference>
<dbReference type="NCBIfam" id="TIGR04257">
    <property type="entry name" value="nanowire_3heme"/>
    <property type="match status" value="2"/>
</dbReference>
<dbReference type="Proteomes" id="UP000245125">
    <property type="component" value="Unassembled WGS sequence"/>
</dbReference>
<dbReference type="InterPro" id="IPR036280">
    <property type="entry name" value="Multihaem_cyt_sf"/>
</dbReference>
<keyword evidence="3" id="KW-1185">Reference proteome</keyword>
<dbReference type="SUPFAM" id="SSF48695">
    <property type="entry name" value="Multiheme cytochromes"/>
    <property type="match status" value="1"/>
</dbReference>
<accession>A0A2U3QGQ7</accession>
<dbReference type="EMBL" id="OUUY01000075">
    <property type="protein sequence ID" value="SPQ00614.1"/>
    <property type="molecule type" value="Genomic_DNA"/>
</dbReference>
<evidence type="ECO:0000313" key="3">
    <source>
        <dbReference type="Proteomes" id="UP000245125"/>
    </source>
</evidence>
<feature type="domain" description="Cytochrome c7-like" evidence="1">
    <location>
        <begin position="202"/>
        <end position="262"/>
    </location>
</feature>
<organism evidence="2 3">
    <name type="scientific">Candidatus Sulfobium mesophilum</name>
    <dbReference type="NCBI Taxonomy" id="2016548"/>
    <lineage>
        <taxon>Bacteria</taxon>
        <taxon>Pseudomonadati</taxon>
        <taxon>Nitrospirota</taxon>
        <taxon>Nitrospiria</taxon>
        <taxon>Nitrospirales</taxon>
        <taxon>Nitrospiraceae</taxon>
        <taxon>Candidatus Sulfobium</taxon>
    </lineage>
</organism>
<dbReference type="Gene3D" id="3.90.10.10">
    <property type="entry name" value="Cytochrome C3"/>
    <property type="match status" value="2"/>
</dbReference>
<feature type="domain" description="Cytochrome c7-like" evidence="1">
    <location>
        <begin position="51"/>
        <end position="129"/>
    </location>
</feature>
<dbReference type="Pfam" id="PF14522">
    <property type="entry name" value="Cytochrome_C7"/>
    <property type="match status" value="2"/>
</dbReference>
<sequence length="266" mass="29304">MNRLLFGVILVIVSAAMVSAQGGVKKKRPLPDEFGRVIINNNSEKAGLAPVVFNHWLHRSKFTCRLCHVDVGFAMKAGTTGIKAADNARGFYCGSCHNGKKSADNVQMFEACSKTAVPADKTRCMRCHSLGKNVTPKYDFAEFTAGLPKGRFGNGIDWEKAEETGVIKPVDYLEGVSIKRKAITAQKDFALSPKLEGMPEIIFSHKKHTLWNGCELCHPEIFVGVKKGTTKYSMVEIFDGKYCGVCHVSVAFPLTDCQRCHTKQVQ</sequence>
<proteinExistence type="predicted"/>